<evidence type="ECO:0000256" key="1">
    <source>
        <dbReference type="ARBA" id="ARBA00022468"/>
    </source>
</evidence>
<dbReference type="CDD" id="cd08959">
    <property type="entry name" value="ArfGap_ArfGap1_like"/>
    <property type="match status" value="1"/>
</dbReference>
<dbReference type="STRING" id="75913.A0A0K0FN19"/>
<dbReference type="GO" id="GO:0008270">
    <property type="term" value="F:zinc ion binding"/>
    <property type="evidence" value="ECO:0007669"/>
    <property type="project" value="UniProtKB-KW"/>
</dbReference>
<dbReference type="AlphaFoldDB" id="A0A0K0FN19"/>
<proteinExistence type="predicted"/>
<keyword evidence="7" id="KW-1185">Reference proteome</keyword>
<dbReference type="InterPro" id="IPR001164">
    <property type="entry name" value="ArfGAP_dom"/>
</dbReference>
<keyword evidence="3 5" id="KW-0863">Zinc-finger</keyword>
<keyword evidence="2" id="KW-0479">Metal-binding</keyword>
<reference evidence="8" key="2">
    <citation type="submission" date="2015-08" db="UniProtKB">
        <authorList>
            <consortium name="WormBaseParasite"/>
        </authorList>
    </citation>
    <scope>IDENTIFICATION</scope>
</reference>
<dbReference type="Gene3D" id="1.10.220.150">
    <property type="entry name" value="Arf GTPase activating protein"/>
    <property type="match status" value="1"/>
</dbReference>
<dbReference type="Pfam" id="PF01412">
    <property type="entry name" value="ArfGap"/>
    <property type="match status" value="1"/>
</dbReference>
<dbReference type="PANTHER" id="PTHR45686">
    <property type="entry name" value="ADP-RIBOSYLATION FACTOR GTPASE ACTIVATING PROTEIN 3, ISOFORM H-RELATED"/>
    <property type="match status" value="1"/>
</dbReference>
<keyword evidence="1" id="KW-0343">GTPase activation</keyword>
<dbReference type="GO" id="GO:0005096">
    <property type="term" value="F:GTPase activator activity"/>
    <property type="evidence" value="ECO:0007669"/>
    <property type="project" value="UniProtKB-KW"/>
</dbReference>
<evidence type="ECO:0000259" key="6">
    <source>
        <dbReference type="PROSITE" id="PS50115"/>
    </source>
</evidence>
<dbReference type="InterPro" id="IPR037278">
    <property type="entry name" value="ARFGAP/RecO"/>
</dbReference>
<evidence type="ECO:0000256" key="2">
    <source>
        <dbReference type="ARBA" id="ARBA00022723"/>
    </source>
</evidence>
<evidence type="ECO:0000256" key="3">
    <source>
        <dbReference type="ARBA" id="ARBA00022771"/>
    </source>
</evidence>
<dbReference type="SUPFAM" id="SSF57863">
    <property type="entry name" value="ArfGap/RecO-like zinc finger"/>
    <property type="match status" value="1"/>
</dbReference>
<dbReference type="PROSITE" id="PS50115">
    <property type="entry name" value="ARFGAP"/>
    <property type="match status" value="1"/>
</dbReference>
<dbReference type="GO" id="GO:0048205">
    <property type="term" value="P:COPI coating of Golgi vesicle"/>
    <property type="evidence" value="ECO:0007669"/>
    <property type="project" value="TreeGrafter"/>
</dbReference>
<organism evidence="7 8">
    <name type="scientific">Strongyloides venezuelensis</name>
    <name type="common">Threadworm</name>
    <dbReference type="NCBI Taxonomy" id="75913"/>
    <lineage>
        <taxon>Eukaryota</taxon>
        <taxon>Metazoa</taxon>
        <taxon>Ecdysozoa</taxon>
        <taxon>Nematoda</taxon>
        <taxon>Chromadorea</taxon>
        <taxon>Rhabditida</taxon>
        <taxon>Tylenchina</taxon>
        <taxon>Panagrolaimomorpha</taxon>
        <taxon>Strongyloidoidea</taxon>
        <taxon>Strongyloididae</taxon>
        <taxon>Strongyloides</taxon>
    </lineage>
</organism>
<sequence length="435" mass="49848">MVTSKPSEEEIKQIISKLKAQPCNKVCFDCSTRNPTWATVTYGVFICIDCSANHRNLGVHISFVRSVNLDTNWTWYQLRAMQFGGNGNATNFFKSHGCESNEVKQKYNSRAAIIYREKLAKIAIYTHKTFKEKLFNDNVKGIEFNDKENEQEDFFSQEFKPVSSVITAKKKLIEAPKKEENRLLDSISLVESQPINSSFINKPIKKFTLGNKKTLGATKIKKSFDEVEKKAIEAEKKFSVLGICSSESKENETNTKISSRLIMKNLEDSNKIIEKQIKMAAVDPKKAEIVERLGMNCFQNFRISHNVSSGIQSIKQNNLKPYINHDFEAQMNSNKASFSEYGNSKDDFIFHKTIDSIRFFSPHERLVEFENAKSISSDNFFNTKYEEKEIDFATFSENTGFGSTDIFDDCEFQRSSISYNSSTLKMSDIKKDCNR</sequence>
<dbReference type="SMART" id="SM00105">
    <property type="entry name" value="ArfGap"/>
    <property type="match status" value="1"/>
</dbReference>
<evidence type="ECO:0000313" key="7">
    <source>
        <dbReference type="Proteomes" id="UP000035680"/>
    </source>
</evidence>
<dbReference type="PANTHER" id="PTHR45686:SF4">
    <property type="entry name" value="ADP-RIBOSYLATION FACTOR GTPASE ACTIVATING PROTEIN 3, ISOFORM H"/>
    <property type="match status" value="1"/>
</dbReference>
<dbReference type="FunFam" id="1.10.220.150:FF:000004">
    <property type="entry name" value="Putative ADP-ribosylation factor GTPase-activating protein 2"/>
    <property type="match status" value="1"/>
</dbReference>
<evidence type="ECO:0000256" key="5">
    <source>
        <dbReference type="PROSITE-ProRule" id="PRU00288"/>
    </source>
</evidence>
<name>A0A0K0FN19_STRVS</name>
<dbReference type="GO" id="GO:0000139">
    <property type="term" value="C:Golgi membrane"/>
    <property type="evidence" value="ECO:0007669"/>
    <property type="project" value="GOC"/>
</dbReference>
<evidence type="ECO:0000313" key="8">
    <source>
        <dbReference type="WBParaSite" id="SVE_1039800.1"/>
    </source>
</evidence>
<dbReference type="InterPro" id="IPR038508">
    <property type="entry name" value="ArfGAP_dom_sf"/>
</dbReference>
<dbReference type="Proteomes" id="UP000035680">
    <property type="component" value="Unassembled WGS sequence"/>
</dbReference>
<evidence type="ECO:0000256" key="4">
    <source>
        <dbReference type="ARBA" id="ARBA00022833"/>
    </source>
</evidence>
<dbReference type="WBParaSite" id="SVE_1039800.1">
    <property type="protein sequence ID" value="SVE_1039800.1"/>
    <property type="gene ID" value="SVE_1039800"/>
</dbReference>
<feature type="domain" description="Arf-GAP" evidence="6">
    <location>
        <begin position="12"/>
        <end position="133"/>
    </location>
</feature>
<accession>A0A0K0FN19</accession>
<dbReference type="PRINTS" id="PR00405">
    <property type="entry name" value="REVINTRACTNG"/>
</dbReference>
<keyword evidence="4" id="KW-0862">Zinc</keyword>
<protein>
    <submittedName>
        <fullName evidence="8">Arf-GAP domain-containing protein</fullName>
    </submittedName>
</protein>
<reference evidence="7" key="1">
    <citation type="submission" date="2014-07" db="EMBL/GenBank/DDBJ databases">
        <authorList>
            <person name="Martin A.A"/>
            <person name="De Silva N."/>
        </authorList>
    </citation>
    <scope>NUCLEOTIDE SEQUENCE</scope>
</reference>